<name>K9EDA2_9LACT</name>
<keyword evidence="5" id="KW-1185">Reference proteome</keyword>
<dbReference type="PANTHER" id="PTHR30345">
    <property type="entry name" value="RIBOSE-5-PHOSPHATE ISOMERASE B"/>
    <property type="match status" value="1"/>
</dbReference>
<dbReference type="OrthoDB" id="1778624at2"/>
<dbReference type="PIRSF" id="PIRSF005384">
    <property type="entry name" value="RpiB_LacA_B"/>
    <property type="match status" value="1"/>
</dbReference>
<keyword evidence="3 4" id="KW-0413">Isomerase</keyword>
<comment type="caution">
    <text evidence="4">The sequence shown here is derived from an EMBL/GenBank/DDBJ whole genome shotgun (WGS) entry which is preliminary data.</text>
</comment>
<dbReference type="GO" id="GO:0009052">
    <property type="term" value="P:pentose-phosphate shunt, non-oxidative branch"/>
    <property type="evidence" value="ECO:0007669"/>
    <property type="project" value="TreeGrafter"/>
</dbReference>
<dbReference type="GO" id="GO:0005988">
    <property type="term" value="P:lactose metabolic process"/>
    <property type="evidence" value="ECO:0007669"/>
    <property type="project" value="UniProtKB-KW"/>
</dbReference>
<evidence type="ECO:0000313" key="4">
    <source>
        <dbReference type="EMBL" id="EKU93816.1"/>
    </source>
</evidence>
<dbReference type="SUPFAM" id="SSF89623">
    <property type="entry name" value="Ribose/Galactose isomerase RpiB/AlsB"/>
    <property type="match status" value="1"/>
</dbReference>
<evidence type="ECO:0000256" key="1">
    <source>
        <dbReference type="ARBA" id="ARBA00008754"/>
    </source>
</evidence>
<dbReference type="GO" id="GO:0019316">
    <property type="term" value="P:D-allose catabolic process"/>
    <property type="evidence" value="ECO:0007669"/>
    <property type="project" value="TreeGrafter"/>
</dbReference>
<dbReference type="NCBIfam" id="TIGR00689">
    <property type="entry name" value="rpiB_lacA_lacB"/>
    <property type="match status" value="1"/>
</dbReference>
<dbReference type="Gene3D" id="3.40.1400.10">
    <property type="entry name" value="Sugar-phosphate isomerase, RpiB/LacA/LacB"/>
    <property type="match status" value="1"/>
</dbReference>
<keyword evidence="2" id="KW-0423">Lactose metabolism</keyword>
<dbReference type="NCBIfam" id="NF006380">
    <property type="entry name" value="PRK08621.1"/>
    <property type="match status" value="1"/>
</dbReference>
<dbReference type="InterPro" id="IPR036569">
    <property type="entry name" value="RpiB_LacA_LacB_sf"/>
</dbReference>
<dbReference type="HOGENOM" id="CLU_091396_4_2_9"/>
<dbReference type="PATRIC" id="fig|883081.3.peg.611"/>
<proteinExistence type="inferred from homology"/>
<evidence type="ECO:0000256" key="2">
    <source>
        <dbReference type="ARBA" id="ARBA00022736"/>
    </source>
</evidence>
<dbReference type="InterPro" id="IPR003500">
    <property type="entry name" value="RpiB_LacA_LacB"/>
</dbReference>
<dbReference type="RefSeq" id="WP_003777272.1">
    <property type="nucleotide sequence ID" value="NZ_JH992958.1"/>
</dbReference>
<sequence>MKVILGADQDGLRLKDVLKDHIESHYDYEVQDVSPEGSKNFVESSKAIAQALQEDEDAYGIAIDKIGAGSFMAASKHKGVVVAEISDERSAFMTRQHNNARMITLGSDIVADAMAKSITDHFLQAEYDGGRHQVRVDMLDDLC</sequence>
<reference evidence="4 5" key="1">
    <citation type="submission" date="2012-09" db="EMBL/GenBank/DDBJ databases">
        <title>The Genome Sequence of Alloiococcus otitis ATCC 51267.</title>
        <authorList>
            <consortium name="The Broad Institute Genome Sequencing Platform"/>
            <person name="Earl A."/>
            <person name="Ward D."/>
            <person name="Feldgarden M."/>
            <person name="Gevers D."/>
            <person name="Huys G."/>
            <person name="Walker B."/>
            <person name="Young S.K."/>
            <person name="Zeng Q."/>
            <person name="Gargeya S."/>
            <person name="Fitzgerald M."/>
            <person name="Haas B."/>
            <person name="Abouelleil A."/>
            <person name="Alvarado L."/>
            <person name="Arachchi H.M."/>
            <person name="Berlin A.M."/>
            <person name="Chapman S.B."/>
            <person name="Goldberg J."/>
            <person name="Griggs A."/>
            <person name="Gujja S."/>
            <person name="Hansen M."/>
            <person name="Howarth C."/>
            <person name="Imamovic A."/>
            <person name="Larimer J."/>
            <person name="McCowen C."/>
            <person name="Montmayeur A."/>
            <person name="Murphy C."/>
            <person name="Neiman D."/>
            <person name="Pearson M."/>
            <person name="Priest M."/>
            <person name="Roberts A."/>
            <person name="Saif S."/>
            <person name="Shea T."/>
            <person name="Sisk P."/>
            <person name="Sykes S."/>
            <person name="Wortman J."/>
            <person name="Nusbaum C."/>
            <person name="Birren B."/>
        </authorList>
    </citation>
    <scope>NUCLEOTIDE SEQUENCE [LARGE SCALE GENOMIC DNA]</scope>
    <source>
        <strain evidence="4 5">ATCC 51267</strain>
    </source>
</reference>
<protein>
    <submittedName>
        <fullName evidence="4">Galactose-6-phosphate isomerase, LacA subunit</fullName>
    </submittedName>
</protein>
<gene>
    <name evidence="4" type="ORF">HMPREF9698_00611</name>
</gene>
<organism evidence="4 5">
    <name type="scientific">Alloiococcus otitis ATCC 51267</name>
    <dbReference type="NCBI Taxonomy" id="883081"/>
    <lineage>
        <taxon>Bacteria</taxon>
        <taxon>Bacillati</taxon>
        <taxon>Bacillota</taxon>
        <taxon>Bacilli</taxon>
        <taxon>Lactobacillales</taxon>
        <taxon>Carnobacteriaceae</taxon>
        <taxon>Alloiococcus</taxon>
    </lineage>
</organism>
<dbReference type="STRING" id="883081.HMPREF9698_00611"/>
<dbReference type="PANTHER" id="PTHR30345:SF5">
    <property type="entry name" value="GALACTOSE-6-PHOSPHATE ISOMERASE SUBUNIT LACA"/>
    <property type="match status" value="1"/>
</dbReference>
<comment type="similarity">
    <text evidence="1">Belongs to the LacAB/RpiB family.</text>
</comment>
<dbReference type="eggNOG" id="COG0698">
    <property type="taxonomic scope" value="Bacteria"/>
</dbReference>
<dbReference type="EMBL" id="AGXA01000014">
    <property type="protein sequence ID" value="EKU93816.1"/>
    <property type="molecule type" value="Genomic_DNA"/>
</dbReference>
<evidence type="ECO:0000313" key="5">
    <source>
        <dbReference type="Proteomes" id="UP000009875"/>
    </source>
</evidence>
<dbReference type="GO" id="GO:0004751">
    <property type="term" value="F:ribose-5-phosphate isomerase activity"/>
    <property type="evidence" value="ECO:0007669"/>
    <property type="project" value="TreeGrafter"/>
</dbReference>
<dbReference type="AlphaFoldDB" id="K9EDA2"/>
<dbReference type="Proteomes" id="UP000009875">
    <property type="component" value="Unassembled WGS sequence"/>
</dbReference>
<dbReference type="Pfam" id="PF02502">
    <property type="entry name" value="LacAB_rpiB"/>
    <property type="match status" value="1"/>
</dbReference>
<evidence type="ECO:0000256" key="3">
    <source>
        <dbReference type="ARBA" id="ARBA00023235"/>
    </source>
</evidence>
<accession>K9EDA2</accession>